<dbReference type="GO" id="GO:0005737">
    <property type="term" value="C:cytoplasm"/>
    <property type="evidence" value="ECO:0007669"/>
    <property type="project" value="TreeGrafter"/>
</dbReference>
<dbReference type="PANTHER" id="PTHR31285:SF0">
    <property type="entry name" value="NICOTINAMIDE MONONUCLEOTIDE ADENYLYLTRANSFERASE"/>
    <property type="match status" value="1"/>
</dbReference>
<gene>
    <name evidence="1" type="ORF">OT_ostta15g00940</name>
</gene>
<dbReference type="RefSeq" id="XP_003083237.2">
    <property type="nucleotide sequence ID" value="XM_003083189.2"/>
</dbReference>
<dbReference type="KEGG" id="ota:OT_ostta15g00940"/>
<dbReference type="SUPFAM" id="SSF52374">
    <property type="entry name" value="Nucleotidylyl transferase"/>
    <property type="match status" value="1"/>
</dbReference>
<proteinExistence type="predicted"/>
<dbReference type="GO" id="GO:0016887">
    <property type="term" value="F:ATP hydrolysis activity"/>
    <property type="evidence" value="ECO:0007669"/>
    <property type="project" value="TreeGrafter"/>
</dbReference>
<dbReference type="AlphaFoldDB" id="A0A096P9V6"/>
<dbReference type="EMBL" id="CAID01000015">
    <property type="protein sequence ID" value="CEG01718.1"/>
    <property type="molecule type" value="Genomic_DNA"/>
</dbReference>
<dbReference type="OrthoDB" id="5591297at2759"/>
<name>A0A096P9V6_OSTTA</name>
<dbReference type="InterPro" id="IPR014729">
    <property type="entry name" value="Rossmann-like_a/b/a_fold"/>
</dbReference>
<dbReference type="Proteomes" id="UP000009170">
    <property type="component" value="Unassembled WGS sequence"/>
</dbReference>
<dbReference type="GO" id="GO:0000309">
    <property type="term" value="F:nicotinamide-nucleotide adenylyltransferase activity"/>
    <property type="evidence" value="ECO:0007669"/>
    <property type="project" value="TreeGrafter"/>
</dbReference>
<reference evidence="1 2" key="2">
    <citation type="journal article" date="2014" name="BMC Genomics">
        <title>An improved genome of the model marine alga Ostreococcus tauri unfolds by assessing Illumina de novo assemblies.</title>
        <authorList>
            <person name="Blanc-Mathieu R."/>
            <person name="Verhelst B."/>
            <person name="Derelle E."/>
            <person name="Rombauts S."/>
            <person name="Bouget F.Y."/>
            <person name="Carre I."/>
            <person name="Chateau A."/>
            <person name="Eyre-Walker A."/>
            <person name="Grimsley N."/>
            <person name="Moreau H."/>
            <person name="Piegu B."/>
            <person name="Rivals E."/>
            <person name="Schackwitz W."/>
            <person name="Van de Peer Y."/>
            <person name="Piganeau G."/>
        </authorList>
    </citation>
    <scope>NUCLEOTIDE SEQUENCE [LARGE SCALE GENOMIC DNA]</scope>
    <source>
        <strain evidence="2">OTTH 0595 / CCAP 157/2 / RCC745</strain>
    </source>
</reference>
<evidence type="ECO:0000313" key="1">
    <source>
        <dbReference type="EMBL" id="CEG01718.1"/>
    </source>
</evidence>
<dbReference type="PANTHER" id="PTHR31285">
    <property type="entry name" value="NICOTINAMIDE MONONUCLEOTIDE ADENYLYLTRANSFERASE"/>
    <property type="match status" value="1"/>
</dbReference>
<dbReference type="InParanoid" id="A0A096P9V6"/>
<organism evidence="1 2">
    <name type="scientific">Ostreococcus tauri</name>
    <name type="common">Marine green alga</name>
    <dbReference type="NCBI Taxonomy" id="70448"/>
    <lineage>
        <taxon>Eukaryota</taxon>
        <taxon>Viridiplantae</taxon>
        <taxon>Chlorophyta</taxon>
        <taxon>Mamiellophyceae</taxon>
        <taxon>Mamiellales</taxon>
        <taxon>Bathycoccaceae</taxon>
        <taxon>Ostreococcus</taxon>
    </lineage>
</organism>
<accession>A0A096P9V6</accession>
<dbReference type="FunCoup" id="A0A096P9V6">
    <property type="interactions" value="156"/>
</dbReference>
<reference evidence="2" key="1">
    <citation type="journal article" date="2006" name="Proc. Natl. Acad. Sci. U.S.A.">
        <title>Genome analysis of the smallest free-living eukaryote Ostreococcus tauri unveils many unique features.</title>
        <authorList>
            <person name="Derelle E."/>
            <person name="Ferraz C."/>
            <person name="Rombauts S."/>
            <person name="Rouze P."/>
            <person name="Worden A.Z."/>
            <person name="Robbens S."/>
            <person name="Partensky F."/>
            <person name="Degroeve S."/>
            <person name="Echeynie S."/>
            <person name="Cooke R."/>
            <person name="Saeys Y."/>
            <person name="Wuyts J."/>
            <person name="Jabbari K."/>
            <person name="Bowler C."/>
            <person name="Panaud O."/>
            <person name="Piegu B."/>
            <person name="Ball S.G."/>
            <person name="Ral J.-P."/>
            <person name="Bouget F.-Y."/>
            <person name="Piganeau G."/>
            <person name="De Baets B."/>
            <person name="Picard A."/>
            <person name="Delseny M."/>
            <person name="Demaille J."/>
            <person name="Van de Peer Y."/>
            <person name="Moreau H."/>
        </authorList>
    </citation>
    <scope>NUCLEOTIDE SEQUENCE [LARGE SCALE GENOMIC DNA]</scope>
    <source>
        <strain evidence="2">OTTH 0595 / CCAP 157/2 / RCC745</strain>
    </source>
</reference>
<protein>
    <submittedName>
        <fullName evidence="1">Rossmann-like alpha/beta/alpha sandwich fold</fullName>
    </submittedName>
</protein>
<dbReference type="GeneID" id="9838001"/>
<comment type="caution">
    <text evidence="1">The sequence shown here is derived from an EMBL/GenBank/DDBJ whole genome shotgun (WGS) entry which is preliminary data.</text>
</comment>
<evidence type="ECO:0000313" key="2">
    <source>
        <dbReference type="Proteomes" id="UP000009170"/>
    </source>
</evidence>
<dbReference type="Gene3D" id="3.40.50.620">
    <property type="entry name" value="HUPs"/>
    <property type="match status" value="1"/>
</dbReference>
<sequence>MEPSIRCVVDVVHASRARGCLSLAGGGTKALSWLVGAPGCSRTLIDARVPYAREATDEAAGKGGLGTTSYASVDAATALAEASYERAVRMGGASGRDARATFGLGAACALTSEDVRDMRGDRRCFVVTRSASRAVTYEMRLDRESGRTRFDEEECASRLVLRALFEEARRFPDDVEGDSVGGRERLDVSPDAGMDLVRDVLSTSEMEGLVVTTMEESAYESGTTRDVLERWLRTASDDDGSESILGRRIRGAEMLEFTGGRLTAVGASRANVILSGSFNPLHDGHRELLAAAIAMKPLGAIGAYEIGVTNADKGTLAVDEIARRLEQFSDPDCVCVLTKTPLFVDKTGVLPGTTFVVGVDTAIRLLDPKYAGSQEALSDSLERVRDNSCDFVVAGRLDRSTATFVPPHDVFASARACGAASLFTPMNDFRVDLSSTEIRAKTTPR</sequence>
<keyword evidence="2" id="KW-1185">Reference proteome</keyword>
<dbReference type="GO" id="GO:0005634">
    <property type="term" value="C:nucleus"/>
    <property type="evidence" value="ECO:0007669"/>
    <property type="project" value="TreeGrafter"/>
</dbReference>